<name>A0A0F7L743_9VIRU</name>
<proteinExistence type="predicted"/>
<dbReference type="EMBL" id="KR029603">
    <property type="protein sequence ID" value="AKH48369.1"/>
    <property type="molecule type" value="Genomic_DNA"/>
</dbReference>
<evidence type="ECO:0000313" key="1">
    <source>
        <dbReference type="EMBL" id="AKH48369.1"/>
    </source>
</evidence>
<accession>A0A0F7L743</accession>
<reference evidence="1" key="1">
    <citation type="journal article" date="2015" name="Front. Microbiol.">
        <title>Combining genomic sequencing methods to explore viral diversity and reveal potential virus-host interactions.</title>
        <authorList>
            <person name="Chow C.E."/>
            <person name="Winget D.M."/>
            <person name="White R.A.III."/>
            <person name="Hallam S.J."/>
            <person name="Suttle C.A."/>
        </authorList>
    </citation>
    <scope>NUCLEOTIDE SEQUENCE</scope>
    <source>
        <strain evidence="1">Oxic1_8</strain>
    </source>
</reference>
<organism evidence="1">
    <name type="scientific">uncultured marine virus</name>
    <dbReference type="NCBI Taxonomy" id="186617"/>
    <lineage>
        <taxon>Viruses</taxon>
        <taxon>environmental samples</taxon>
    </lineage>
</organism>
<sequence length="52" mass="5431">MPVRSRQPCTLIVEPLTERGPSLNEELTAGAPVIAAPVLIVSGALPPTLKAR</sequence>
<reference evidence="1" key="2">
    <citation type="submission" date="2015-03" db="EMBL/GenBank/DDBJ databases">
        <authorList>
            <person name="Chow C.-E.T."/>
            <person name="Winget D.M."/>
            <person name="White R.A.III."/>
            <person name="Hallam S.J."/>
            <person name="Suttle C.A."/>
        </authorList>
    </citation>
    <scope>NUCLEOTIDE SEQUENCE</scope>
    <source>
        <strain evidence="1">Oxic1_8</strain>
    </source>
</reference>
<protein>
    <submittedName>
        <fullName evidence="1">Uncharacterized protein</fullName>
    </submittedName>
</protein>